<keyword evidence="10" id="KW-0406">Ion transport</keyword>
<dbReference type="GO" id="GO:0055085">
    <property type="term" value="P:transmembrane transport"/>
    <property type="evidence" value="ECO:0007669"/>
    <property type="project" value="InterPro"/>
</dbReference>
<dbReference type="InterPro" id="IPR001626">
    <property type="entry name" value="ABC_TroCD"/>
</dbReference>
<dbReference type="GO" id="GO:0010043">
    <property type="term" value="P:response to zinc ion"/>
    <property type="evidence" value="ECO:0007669"/>
    <property type="project" value="TreeGrafter"/>
</dbReference>
<evidence type="ECO:0000313" key="14">
    <source>
        <dbReference type="EMBL" id="OIQ77702.1"/>
    </source>
</evidence>
<comment type="subcellular location">
    <subcellularLocation>
        <location evidence="2">Cell membrane</location>
        <topology evidence="2">Multi-pass membrane protein</topology>
    </subcellularLocation>
</comment>
<keyword evidence="11 13" id="KW-0472">Membrane</keyword>
<comment type="caution">
    <text evidence="14">The sequence shown here is derived from an EMBL/GenBank/DDBJ whole genome shotgun (WGS) entry which is preliminary data.</text>
</comment>
<feature type="transmembrane region" description="Helical" evidence="13">
    <location>
        <begin position="218"/>
        <end position="238"/>
    </location>
</feature>
<dbReference type="PANTHER" id="PTHR30477">
    <property type="entry name" value="ABC-TRANSPORTER METAL-BINDING PROTEIN"/>
    <property type="match status" value="1"/>
</dbReference>
<evidence type="ECO:0000256" key="5">
    <source>
        <dbReference type="ARBA" id="ARBA00022475"/>
    </source>
</evidence>
<evidence type="ECO:0000256" key="8">
    <source>
        <dbReference type="ARBA" id="ARBA00022906"/>
    </source>
</evidence>
<feature type="transmembrane region" description="Helical" evidence="13">
    <location>
        <begin position="244"/>
        <end position="262"/>
    </location>
</feature>
<keyword evidence="8" id="KW-0864">Zinc transport</keyword>
<evidence type="ECO:0000256" key="6">
    <source>
        <dbReference type="ARBA" id="ARBA00022692"/>
    </source>
</evidence>
<name>A0A1J5Q1Y4_9ZZZZ</name>
<evidence type="ECO:0000256" key="9">
    <source>
        <dbReference type="ARBA" id="ARBA00022989"/>
    </source>
</evidence>
<keyword evidence="9 13" id="KW-1133">Transmembrane helix</keyword>
<gene>
    <name evidence="14" type="primary">znuB_5</name>
    <name evidence="14" type="ORF">GALL_406030</name>
</gene>
<evidence type="ECO:0000256" key="7">
    <source>
        <dbReference type="ARBA" id="ARBA00022833"/>
    </source>
</evidence>
<feature type="transmembrane region" description="Helical" evidence="13">
    <location>
        <begin position="177"/>
        <end position="206"/>
    </location>
</feature>
<evidence type="ECO:0000256" key="4">
    <source>
        <dbReference type="ARBA" id="ARBA00022448"/>
    </source>
</evidence>
<evidence type="ECO:0000256" key="10">
    <source>
        <dbReference type="ARBA" id="ARBA00023065"/>
    </source>
</evidence>
<evidence type="ECO:0000256" key="13">
    <source>
        <dbReference type="SAM" id="Phobius"/>
    </source>
</evidence>
<proteinExistence type="inferred from homology"/>
<feature type="transmembrane region" description="Helical" evidence="13">
    <location>
        <begin position="130"/>
        <end position="150"/>
    </location>
</feature>
<sequence>MAEVLLPDFVWRALLGGIGVALLAGPLGCFVVWRRMAYFGETLAHSAFLGVALGLLLHLDPVIGVLAVSVVIAVVLARRSPSDGLAEDTLLGLLAHTSLALGLVVLAFMEDVRVDLFAYLFGDVLALRPQDLLGIAVIDVLGLAVLAWLWQGLLALTVHEELAAVEGRKVQWLRLGFMLVLAVFVALAMKLVGILLTVSMLIIPAAAARRIARTPVQMALGAMAVGAASVALGLLASLTSDVPSGPAMVVAAAVLFAVLRALPSRG</sequence>
<dbReference type="EMBL" id="MLJW01001555">
    <property type="protein sequence ID" value="OIQ77702.1"/>
    <property type="molecule type" value="Genomic_DNA"/>
</dbReference>
<dbReference type="InterPro" id="IPR037294">
    <property type="entry name" value="ABC_BtuC-like"/>
</dbReference>
<reference evidence="14" key="1">
    <citation type="submission" date="2016-10" db="EMBL/GenBank/DDBJ databases">
        <title>Sequence of Gallionella enrichment culture.</title>
        <authorList>
            <person name="Poehlein A."/>
            <person name="Muehling M."/>
            <person name="Daniel R."/>
        </authorList>
    </citation>
    <scope>NUCLEOTIDE SEQUENCE</scope>
</reference>
<protein>
    <recommendedName>
        <fullName evidence="12">High-affinity zinc uptake system membrane protein ZnuB</fullName>
    </recommendedName>
</protein>
<dbReference type="GO" id="GO:0006829">
    <property type="term" value="P:zinc ion transport"/>
    <property type="evidence" value="ECO:0007669"/>
    <property type="project" value="UniProtKB-KW"/>
</dbReference>
<dbReference type="PANTHER" id="PTHR30477:SF23">
    <property type="entry name" value="HIGH-AFFINITY ZINC UPTAKE SYSTEM MEMBRANE PROTEIN ZNUB"/>
    <property type="match status" value="1"/>
</dbReference>
<organism evidence="14">
    <name type="scientific">mine drainage metagenome</name>
    <dbReference type="NCBI Taxonomy" id="410659"/>
    <lineage>
        <taxon>unclassified sequences</taxon>
        <taxon>metagenomes</taxon>
        <taxon>ecological metagenomes</taxon>
    </lineage>
</organism>
<comment type="similarity">
    <text evidence="3">Belongs to the ABC-3 integral membrane protein family.</text>
</comment>
<feature type="transmembrane region" description="Helical" evidence="13">
    <location>
        <begin position="89"/>
        <end position="109"/>
    </location>
</feature>
<feature type="transmembrane region" description="Helical" evidence="13">
    <location>
        <begin position="45"/>
        <end position="77"/>
    </location>
</feature>
<dbReference type="AlphaFoldDB" id="A0A1J5Q1Y4"/>
<dbReference type="GO" id="GO:0043190">
    <property type="term" value="C:ATP-binding cassette (ABC) transporter complex"/>
    <property type="evidence" value="ECO:0007669"/>
    <property type="project" value="InterPro"/>
</dbReference>
<accession>A0A1J5Q1Y4</accession>
<dbReference type="Gene3D" id="1.10.3470.10">
    <property type="entry name" value="ABC transporter involved in vitamin B12 uptake, BtuC"/>
    <property type="match status" value="1"/>
</dbReference>
<evidence type="ECO:0000256" key="11">
    <source>
        <dbReference type="ARBA" id="ARBA00023136"/>
    </source>
</evidence>
<keyword evidence="6 13" id="KW-0812">Transmembrane</keyword>
<dbReference type="Pfam" id="PF00950">
    <property type="entry name" value="ABC-3"/>
    <property type="match status" value="1"/>
</dbReference>
<evidence type="ECO:0000256" key="2">
    <source>
        <dbReference type="ARBA" id="ARBA00004651"/>
    </source>
</evidence>
<keyword evidence="4" id="KW-0813">Transport</keyword>
<keyword evidence="7" id="KW-0862">Zinc</keyword>
<dbReference type="SUPFAM" id="SSF81345">
    <property type="entry name" value="ABC transporter involved in vitamin B12 uptake, BtuC"/>
    <property type="match status" value="1"/>
</dbReference>
<evidence type="ECO:0000256" key="1">
    <source>
        <dbReference type="ARBA" id="ARBA00002313"/>
    </source>
</evidence>
<feature type="transmembrane region" description="Helical" evidence="13">
    <location>
        <begin position="12"/>
        <end position="33"/>
    </location>
</feature>
<comment type="function">
    <text evidence="1">Involved in the high-affinity zinc uptake transport system.</text>
</comment>
<evidence type="ECO:0000256" key="12">
    <source>
        <dbReference type="ARBA" id="ARBA00040080"/>
    </source>
</evidence>
<evidence type="ECO:0000256" key="3">
    <source>
        <dbReference type="ARBA" id="ARBA00008034"/>
    </source>
</evidence>
<keyword evidence="5" id="KW-1003">Cell membrane</keyword>